<evidence type="ECO:0000256" key="1">
    <source>
        <dbReference type="SAM" id="Phobius"/>
    </source>
</evidence>
<gene>
    <name evidence="2" type="ORF">H9875_00060</name>
</gene>
<dbReference type="AlphaFoldDB" id="A0A9D1U4L5"/>
<evidence type="ECO:0000313" key="2">
    <source>
        <dbReference type="EMBL" id="HIW70995.1"/>
    </source>
</evidence>
<sequence length="116" mass="12741">MAGIYIFRNDNYLADPRVTPPPPPTGIENAGSIFITSSWFAVALLIGGVILLCGALGDRRMIRNIGLAWIAPLYGALACVFTLRGLFDYHFNLTWIFSILALAWIFKVASQGGRHD</sequence>
<feature type="transmembrane region" description="Helical" evidence="1">
    <location>
        <begin position="30"/>
        <end position="53"/>
    </location>
</feature>
<feature type="transmembrane region" description="Helical" evidence="1">
    <location>
        <begin position="89"/>
        <end position="106"/>
    </location>
</feature>
<keyword evidence="1" id="KW-0812">Transmembrane</keyword>
<name>A0A9D1U4L5_9LACO</name>
<keyword evidence="1" id="KW-1133">Transmembrane helix</keyword>
<accession>A0A9D1U4L5</accession>
<organism evidence="2 3">
    <name type="scientific">Candidatus Levilactobacillus faecigallinarum</name>
    <dbReference type="NCBI Taxonomy" id="2838638"/>
    <lineage>
        <taxon>Bacteria</taxon>
        <taxon>Bacillati</taxon>
        <taxon>Bacillota</taxon>
        <taxon>Bacilli</taxon>
        <taxon>Lactobacillales</taxon>
        <taxon>Lactobacillaceae</taxon>
        <taxon>Levilactobacillus</taxon>
    </lineage>
</organism>
<feature type="transmembrane region" description="Helical" evidence="1">
    <location>
        <begin position="65"/>
        <end position="83"/>
    </location>
</feature>
<reference evidence="2" key="2">
    <citation type="submission" date="2021-04" db="EMBL/GenBank/DDBJ databases">
        <authorList>
            <person name="Gilroy R."/>
        </authorList>
    </citation>
    <scope>NUCLEOTIDE SEQUENCE</scope>
    <source>
        <strain evidence="2">CHK173-259</strain>
    </source>
</reference>
<proteinExistence type="predicted"/>
<comment type="caution">
    <text evidence="2">The sequence shown here is derived from an EMBL/GenBank/DDBJ whole genome shotgun (WGS) entry which is preliminary data.</text>
</comment>
<evidence type="ECO:0000313" key="3">
    <source>
        <dbReference type="Proteomes" id="UP000886822"/>
    </source>
</evidence>
<dbReference type="EMBL" id="DXGJ01000002">
    <property type="protein sequence ID" value="HIW70995.1"/>
    <property type="molecule type" value="Genomic_DNA"/>
</dbReference>
<keyword evidence="1" id="KW-0472">Membrane</keyword>
<protein>
    <submittedName>
        <fullName evidence="2">Uncharacterized protein</fullName>
    </submittedName>
</protein>
<reference evidence="2" key="1">
    <citation type="journal article" date="2021" name="PeerJ">
        <title>Extensive microbial diversity within the chicken gut microbiome revealed by metagenomics and culture.</title>
        <authorList>
            <person name="Gilroy R."/>
            <person name="Ravi A."/>
            <person name="Getino M."/>
            <person name="Pursley I."/>
            <person name="Horton D.L."/>
            <person name="Alikhan N.F."/>
            <person name="Baker D."/>
            <person name="Gharbi K."/>
            <person name="Hall N."/>
            <person name="Watson M."/>
            <person name="Adriaenssens E.M."/>
            <person name="Foster-Nyarko E."/>
            <person name="Jarju S."/>
            <person name="Secka A."/>
            <person name="Antonio M."/>
            <person name="Oren A."/>
            <person name="Chaudhuri R.R."/>
            <person name="La Ragione R."/>
            <person name="Hildebrand F."/>
            <person name="Pallen M.J."/>
        </authorList>
    </citation>
    <scope>NUCLEOTIDE SEQUENCE</scope>
    <source>
        <strain evidence="2">CHK173-259</strain>
    </source>
</reference>
<dbReference type="Proteomes" id="UP000886822">
    <property type="component" value="Unassembled WGS sequence"/>
</dbReference>